<organism evidence="3 4">
    <name type="scientific">Sporocytophaga myxococcoides</name>
    <dbReference type="NCBI Taxonomy" id="153721"/>
    <lineage>
        <taxon>Bacteria</taxon>
        <taxon>Pseudomonadati</taxon>
        <taxon>Bacteroidota</taxon>
        <taxon>Cytophagia</taxon>
        <taxon>Cytophagales</taxon>
        <taxon>Cytophagaceae</taxon>
        <taxon>Sporocytophaga</taxon>
    </lineage>
</organism>
<proteinExistence type="predicted"/>
<dbReference type="EMBL" id="BBLT01000001">
    <property type="protein sequence ID" value="GAL82800.1"/>
    <property type="molecule type" value="Genomic_DNA"/>
</dbReference>
<dbReference type="SUPFAM" id="SSF56214">
    <property type="entry name" value="4'-phosphopantetheinyl transferase"/>
    <property type="match status" value="2"/>
</dbReference>
<dbReference type="RefSeq" id="WP_052429836.1">
    <property type="nucleotide sequence ID" value="NZ_BBLT01000001.1"/>
</dbReference>
<name>A0A098L871_9BACT</name>
<dbReference type="InterPro" id="IPR037143">
    <property type="entry name" value="4-PPantetheinyl_Trfase_dom_sf"/>
</dbReference>
<dbReference type="InterPro" id="IPR008278">
    <property type="entry name" value="4-PPantetheinyl_Trfase_dom"/>
</dbReference>
<evidence type="ECO:0000259" key="2">
    <source>
        <dbReference type="Pfam" id="PF01648"/>
    </source>
</evidence>
<evidence type="ECO:0000313" key="4">
    <source>
        <dbReference type="Proteomes" id="UP000030185"/>
    </source>
</evidence>
<protein>
    <submittedName>
        <fullName evidence="3">4'-phosphopantetheinyl transferase</fullName>
    </submittedName>
</protein>
<dbReference type="eggNOG" id="COG2091">
    <property type="taxonomic scope" value="Bacteria"/>
</dbReference>
<dbReference type="GO" id="GO:0008897">
    <property type="term" value="F:holo-[acyl-carrier-protein] synthase activity"/>
    <property type="evidence" value="ECO:0007669"/>
    <property type="project" value="InterPro"/>
</dbReference>
<evidence type="ECO:0000313" key="3">
    <source>
        <dbReference type="EMBL" id="GAL82800.1"/>
    </source>
</evidence>
<gene>
    <name evidence="3" type="ORF">MYP_26</name>
</gene>
<keyword evidence="1 3" id="KW-0808">Transferase</keyword>
<accession>A0A098L871</accession>
<dbReference type="AlphaFoldDB" id="A0A098L871"/>
<comment type="caution">
    <text evidence="3">The sequence shown here is derived from an EMBL/GenBank/DDBJ whole genome shotgun (WGS) entry which is preliminary data.</text>
</comment>
<dbReference type="Pfam" id="PF01648">
    <property type="entry name" value="ACPS"/>
    <property type="match status" value="1"/>
</dbReference>
<dbReference type="Gene3D" id="3.90.470.20">
    <property type="entry name" value="4'-phosphopantetheinyl transferase domain"/>
    <property type="match status" value="1"/>
</dbReference>
<dbReference type="Proteomes" id="UP000030185">
    <property type="component" value="Unassembled WGS sequence"/>
</dbReference>
<dbReference type="GO" id="GO:0000287">
    <property type="term" value="F:magnesium ion binding"/>
    <property type="evidence" value="ECO:0007669"/>
    <property type="project" value="InterPro"/>
</dbReference>
<reference evidence="3 4" key="1">
    <citation type="submission" date="2014-09" db="EMBL/GenBank/DDBJ databases">
        <title>Sporocytophaga myxococcoides PG-01 genome sequencing.</title>
        <authorList>
            <person name="Liu L."/>
            <person name="Gao P.J."/>
            <person name="Chen G.J."/>
            <person name="Wang L.S."/>
        </authorList>
    </citation>
    <scope>NUCLEOTIDE SEQUENCE [LARGE SCALE GENOMIC DNA]</scope>
    <source>
        <strain evidence="3 4">PG-01</strain>
    </source>
</reference>
<evidence type="ECO:0000256" key="1">
    <source>
        <dbReference type="ARBA" id="ARBA00022679"/>
    </source>
</evidence>
<feature type="domain" description="4'-phosphopantetheinyl transferase" evidence="2">
    <location>
        <begin position="106"/>
        <end position="189"/>
    </location>
</feature>
<sequence>MPLISITSIDDNSCWGIWAIEENLDELLQMYKPEIKCEESWSEKRKKEWLASRILLEKLCSFSGIEFHDVHKDNLGKPVLVPFNAEVSLSHSKSMCCAILNKVGKVGIDIELSSEKIIRVKDKFLSETELAEAGDNLDVLSAYWCVKEAVYKMFSDLKLNFKESIRIKPFDFSNKEAHCLCEIKSDNITVNTIPMKISRIGNYILAFNY</sequence>
<dbReference type="OrthoDB" id="1190494at2"/>
<dbReference type="STRING" id="153721.MYP_26"/>
<keyword evidence="4" id="KW-1185">Reference proteome</keyword>